<evidence type="ECO:0000313" key="1">
    <source>
        <dbReference type="EMBL" id="CAK5054177.1"/>
    </source>
</evidence>
<proteinExistence type="predicted"/>
<accession>A0ACB0YN11</accession>
<name>A0ACB0YN11_MELEN</name>
<dbReference type="Proteomes" id="UP001497535">
    <property type="component" value="Unassembled WGS sequence"/>
</dbReference>
<keyword evidence="2" id="KW-1185">Reference proteome</keyword>
<comment type="caution">
    <text evidence="1">The sequence shown here is derived from an EMBL/GenBank/DDBJ whole genome shotgun (WGS) entry which is preliminary data.</text>
</comment>
<dbReference type="EMBL" id="CAVMJV010000015">
    <property type="protein sequence ID" value="CAK5054177.1"/>
    <property type="molecule type" value="Genomic_DNA"/>
</dbReference>
<sequence>MKETFSFFIQRMRKHRFFVGDWENRGRELKELQICFNYLHANQLIFSLDSRGFLAYFVLTVIFIIIIMRLVLTRVADFESG</sequence>
<organism evidence="1 2">
    <name type="scientific">Meloidogyne enterolobii</name>
    <name type="common">Root-knot nematode worm</name>
    <name type="synonym">Meloidogyne mayaguensis</name>
    <dbReference type="NCBI Taxonomy" id="390850"/>
    <lineage>
        <taxon>Eukaryota</taxon>
        <taxon>Metazoa</taxon>
        <taxon>Ecdysozoa</taxon>
        <taxon>Nematoda</taxon>
        <taxon>Chromadorea</taxon>
        <taxon>Rhabditida</taxon>
        <taxon>Tylenchina</taxon>
        <taxon>Tylenchomorpha</taxon>
        <taxon>Tylenchoidea</taxon>
        <taxon>Meloidogynidae</taxon>
        <taxon>Meloidogyninae</taxon>
        <taxon>Meloidogyne</taxon>
    </lineage>
</organism>
<evidence type="ECO:0000313" key="2">
    <source>
        <dbReference type="Proteomes" id="UP001497535"/>
    </source>
</evidence>
<reference evidence="1" key="1">
    <citation type="submission" date="2023-11" db="EMBL/GenBank/DDBJ databases">
        <authorList>
            <person name="Poullet M."/>
        </authorList>
    </citation>
    <scope>NUCLEOTIDE SEQUENCE</scope>
    <source>
        <strain evidence="1">E1834</strain>
    </source>
</reference>
<protein>
    <submittedName>
        <fullName evidence="1">Uncharacterized protein</fullName>
    </submittedName>
</protein>
<gene>
    <name evidence="1" type="ORF">MENTE1834_LOCUS14336</name>
</gene>